<dbReference type="PANTHER" id="PTHR24421:SF10">
    <property type="entry name" value="NITRATE_NITRITE SENSOR PROTEIN NARQ"/>
    <property type="match status" value="1"/>
</dbReference>
<name>A0AAC9L8S7_9PSEU</name>
<dbReference type="RefSeq" id="WP_157434020.1">
    <property type="nucleotide sequence ID" value="NZ_CP016076.1"/>
</dbReference>
<evidence type="ECO:0000256" key="2">
    <source>
        <dbReference type="ARBA" id="ARBA00012438"/>
    </source>
</evidence>
<dbReference type="CDD" id="cd16917">
    <property type="entry name" value="HATPase_UhpB-NarQ-NarX-like"/>
    <property type="match status" value="1"/>
</dbReference>
<dbReference type="Pfam" id="PF07730">
    <property type="entry name" value="HisKA_3"/>
    <property type="match status" value="1"/>
</dbReference>
<evidence type="ECO:0000256" key="4">
    <source>
        <dbReference type="ARBA" id="ARBA00022679"/>
    </source>
</evidence>
<keyword evidence="5" id="KW-0547">Nucleotide-binding</keyword>
<sequence>MRLPRPQDRWLRRRTIAISVFAAMMYAIEVSLLAPDVSSVALAAMPVVLLGLIVFAARSGRHPQAALVGAGLSLAATAVIHSTILQRTFGTVELLLLLVLVVGAARHGSRRSAMAVALAASVASAVLLLRSVALWWNTAELGLLLILVTVAAMFLGLHLREEDLRRTATAEQVRRAERLDLAGDLHDHVAHYVTAMVVQAQAGHEIVEGDPATGRQLFANIESIGQEGLTAMSRMVGLLREGAAAEETRTVPQGLTAVHELAARNSATGPQTSVEVRPGVDPGNWSAELSRSVQRLVQEGLTNVRKHAHHATSVRVVVDAEGDDVVVRVRDDGTKSGRVRFRSSGFGLIGLQERVSMLGGTLSSAAQPEGGWELRATLPRTAKAVR</sequence>
<evidence type="ECO:0000256" key="3">
    <source>
        <dbReference type="ARBA" id="ARBA00022553"/>
    </source>
</evidence>
<evidence type="ECO:0000256" key="1">
    <source>
        <dbReference type="ARBA" id="ARBA00000085"/>
    </source>
</evidence>
<gene>
    <name evidence="12" type="ORF">UA74_06070</name>
</gene>
<dbReference type="InterPro" id="IPR050482">
    <property type="entry name" value="Sensor_HK_TwoCompSys"/>
</dbReference>
<accession>A0AAC9L8S7</accession>
<feature type="transmembrane region" description="Helical" evidence="9">
    <location>
        <begin position="141"/>
        <end position="159"/>
    </location>
</feature>
<dbReference type="EMBL" id="CP016076">
    <property type="protein sequence ID" value="APU13288.1"/>
    <property type="molecule type" value="Genomic_DNA"/>
</dbReference>
<evidence type="ECO:0000256" key="8">
    <source>
        <dbReference type="ARBA" id="ARBA00023012"/>
    </source>
</evidence>
<evidence type="ECO:0000259" key="11">
    <source>
        <dbReference type="Pfam" id="PF07730"/>
    </source>
</evidence>
<dbReference type="PANTHER" id="PTHR24421">
    <property type="entry name" value="NITRATE/NITRITE SENSOR PROTEIN NARX-RELATED"/>
    <property type="match status" value="1"/>
</dbReference>
<keyword evidence="9" id="KW-0472">Membrane</keyword>
<feature type="transmembrane region" description="Helical" evidence="9">
    <location>
        <begin position="88"/>
        <end position="105"/>
    </location>
</feature>
<dbReference type="Gene3D" id="3.30.565.10">
    <property type="entry name" value="Histidine kinase-like ATPase, C-terminal domain"/>
    <property type="match status" value="1"/>
</dbReference>
<keyword evidence="6 12" id="KW-0418">Kinase</keyword>
<dbReference type="GO" id="GO:0046983">
    <property type="term" value="F:protein dimerization activity"/>
    <property type="evidence" value="ECO:0007669"/>
    <property type="project" value="InterPro"/>
</dbReference>
<evidence type="ECO:0000256" key="5">
    <source>
        <dbReference type="ARBA" id="ARBA00022741"/>
    </source>
</evidence>
<dbReference type="InterPro" id="IPR036890">
    <property type="entry name" value="HATPase_C_sf"/>
</dbReference>
<evidence type="ECO:0000259" key="10">
    <source>
        <dbReference type="Pfam" id="PF02518"/>
    </source>
</evidence>
<dbReference type="InterPro" id="IPR011712">
    <property type="entry name" value="Sig_transdc_His_kin_sub3_dim/P"/>
</dbReference>
<dbReference type="GO" id="GO:0000155">
    <property type="term" value="F:phosphorelay sensor kinase activity"/>
    <property type="evidence" value="ECO:0007669"/>
    <property type="project" value="InterPro"/>
</dbReference>
<feature type="transmembrane region" description="Helical" evidence="9">
    <location>
        <begin position="40"/>
        <end position="57"/>
    </location>
</feature>
<keyword evidence="3" id="KW-0597">Phosphoprotein</keyword>
<dbReference type="EC" id="2.7.13.3" evidence="2"/>
<dbReference type="Proteomes" id="UP000185511">
    <property type="component" value="Chromosome"/>
</dbReference>
<keyword evidence="9" id="KW-1133">Transmembrane helix</keyword>
<keyword evidence="4" id="KW-0808">Transferase</keyword>
<evidence type="ECO:0000256" key="9">
    <source>
        <dbReference type="SAM" id="Phobius"/>
    </source>
</evidence>
<keyword evidence="7" id="KW-0067">ATP-binding</keyword>
<feature type="transmembrane region" description="Helical" evidence="9">
    <location>
        <begin position="16"/>
        <end position="34"/>
    </location>
</feature>
<dbReference type="KEGG" id="acad:UA74_06070"/>
<evidence type="ECO:0000313" key="13">
    <source>
        <dbReference type="Proteomes" id="UP000185511"/>
    </source>
</evidence>
<keyword evidence="13" id="KW-1185">Reference proteome</keyword>
<protein>
    <recommendedName>
        <fullName evidence="2">histidine kinase</fullName>
        <ecNumber evidence="2">2.7.13.3</ecNumber>
    </recommendedName>
</protein>
<evidence type="ECO:0000313" key="12">
    <source>
        <dbReference type="EMBL" id="APU13288.1"/>
    </source>
</evidence>
<feature type="transmembrane region" description="Helical" evidence="9">
    <location>
        <begin position="112"/>
        <end position="135"/>
    </location>
</feature>
<dbReference type="Pfam" id="PF02518">
    <property type="entry name" value="HATPase_c"/>
    <property type="match status" value="1"/>
</dbReference>
<evidence type="ECO:0000256" key="6">
    <source>
        <dbReference type="ARBA" id="ARBA00022777"/>
    </source>
</evidence>
<feature type="domain" description="Histidine kinase/HSP90-like ATPase" evidence="10">
    <location>
        <begin position="291"/>
        <end position="381"/>
    </location>
</feature>
<proteinExistence type="predicted"/>
<dbReference type="InterPro" id="IPR003594">
    <property type="entry name" value="HATPase_dom"/>
</dbReference>
<evidence type="ECO:0000256" key="7">
    <source>
        <dbReference type="ARBA" id="ARBA00022840"/>
    </source>
</evidence>
<dbReference type="Gene3D" id="1.20.5.1930">
    <property type="match status" value="1"/>
</dbReference>
<feature type="transmembrane region" description="Helical" evidence="9">
    <location>
        <begin position="64"/>
        <end position="82"/>
    </location>
</feature>
<reference evidence="13" key="1">
    <citation type="submission" date="2016-06" db="EMBL/GenBank/DDBJ databases">
        <title>Complete genome sequence of Actinoalloteichus fjordicus DSM 46855 (=ADI127-17), type strain of the new species Actinoalloteichus fjordicus.</title>
        <authorList>
            <person name="Ruckert C."/>
            <person name="Nouioui I."/>
            <person name="Willmese J."/>
            <person name="van Wezel G."/>
            <person name="Klenk H.-P."/>
            <person name="Kalinowski J."/>
            <person name="Zotchev S.B."/>
        </authorList>
    </citation>
    <scope>NUCLEOTIDE SEQUENCE [LARGE SCALE GENOMIC DNA]</scope>
    <source>
        <strain evidence="13">ADI127-7</strain>
    </source>
</reference>
<dbReference type="AlphaFoldDB" id="A0AAC9L8S7"/>
<feature type="domain" description="Signal transduction histidine kinase subgroup 3 dimerisation and phosphoacceptor" evidence="11">
    <location>
        <begin position="177"/>
        <end position="242"/>
    </location>
</feature>
<dbReference type="SUPFAM" id="SSF55874">
    <property type="entry name" value="ATPase domain of HSP90 chaperone/DNA topoisomerase II/histidine kinase"/>
    <property type="match status" value="1"/>
</dbReference>
<dbReference type="GO" id="GO:0016020">
    <property type="term" value="C:membrane"/>
    <property type="evidence" value="ECO:0007669"/>
    <property type="project" value="InterPro"/>
</dbReference>
<organism evidence="12 13">
    <name type="scientific">Actinoalloteichus fjordicus</name>
    <dbReference type="NCBI Taxonomy" id="1612552"/>
    <lineage>
        <taxon>Bacteria</taxon>
        <taxon>Bacillati</taxon>
        <taxon>Actinomycetota</taxon>
        <taxon>Actinomycetes</taxon>
        <taxon>Pseudonocardiales</taxon>
        <taxon>Pseudonocardiaceae</taxon>
        <taxon>Actinoalloteichus</taxon>
    </lineage>
</organism>
<keyword evidence="9" id="KW-0812">Transmembrane</keyword>
<keyword evidence="8" id="KW-0902">Two-component regulatory system</keyword>
<comment type="catalytic activity">
    <reaction evidence="1">
        <text>ATP + protein L-histidine = ADP + protein N-phospho-L-histidine.</text>
        <dbReference type="EC" id="2.7.13.3"/>
    </reaction>
</comment>
<dbReference type="GO" id="GO:0005524">
    <property type="term" value="F:ATP binding"/>
    <property type="evidence" value="ECO:0007669"/>
    <property type="project" value="UniProtKB-KW"/>
</dbReference>